<name>A0A564U1Z5_9FIRM</name>
<keyword evidence="3" id="KW-1185">Reference proteome</keyword>
<dbReference type="Gene3D" id="3.30.460.10">
    <property type="entry name" value="Beta Polymerase, domain 2"/>
    <property type="match status" value="1"/>
</dbReference>
<dbReference type="GO" id="GO:0016779">
    <property type="term" value="F:nucleotidyltransferase activity"/>
    <property type="evidence" value="ECO:0007669"/>
    <property type="project" value="InterPro"/>
</dbReference>
<evidence type="ECO:0000313" key="3">
    <source>
        <dbReference type="Proteomes" id="UP000363661"/>
    </source>
</evidence>
<dbReference type="PANTHER" id="PTHR33933">
    <property type="entry name" value="NUCLEOTIDYLTRANSFERASE"/>
    <property type="match status" value="1"/>
</dbReference>
<dbReference type="InterPro" id="IPR043519">
    <property type="entry name" value="NT_sf"/>
</dbReference>
<organism evidence="2 3">
    <name type="scientific">[Ruminococcus] torques</name>
    <dbReference type="NCBI Taxonomy" id="33039"/>
    <lineage>
        <taxon>Bacteria</taxon>
        <taxon>Bacillati</taxon>
        <taxon>Bacillota</taxon>
        <taxon>Clostridia</taxon>
        <taxon>Lachnospirales</taxon>
        <taxon>Lachnospiraceae</taxon>
        <taxon>Mediterraneibacter</taxon>
    </lineage>
</organism>
<dbReference type="RefSeq" id="WP_144367302.1">
    <property type="nucleotide sequence ID" value="NZ_CABHNA010000064.1"/>
</dbReference>
<proteinExistence type="predicted"/>
<gene>
    <name evidence="2" type="ORF">RTSSTS7063_01896</name>
</gene>
<feature type="domain" description="Polymerase nucleotidyl transferase" evidence="1">
    <location>
        <begin position="14"/>
        <end position="108"/>
    </location>
</feature>
<keyword evidence="2" id="KW-0808">Transferase</keyword>
<protein>
    <submittedName>
        <fullName evidence="2">Nucleotidyltransferase domain protein</fullName>
    </submittedName>
</protein>
<dbReference type="PANTHER" id="PTHR33933:SF1">
    <property type="entry name" value="PROTEIN ADENYLYLTRANSFERASE MNTA-RELATED"/>
    <property type="match status" value="1"/>
</dbReference>
<dbReference type="AlphaFoldDB" id="A0A564U1Z5"/>
<dbReference type="InterPro" id="IPR052548">
    <property type="entry name" value="Type_VII_TA_antitoxin"/>
</dbReference>
<sequence length="113" mass="13218">MCTTNELNLILKEISKVYREVYRSDLVSIILYGSYARGDYQKDSDIDIVAIVKGDREKLQRELKKVWDISSDLELEYGTIVSPTVIPFEEFEKYKDDLPYYRNIQKEGVKIVA</sequence>
<dbReference type="CDD" id="cd05403">
    <property type="entry name" value="NT_KNTase_like"/>
    <property type="match status" value="1"/>
</dbReference>
<dbReference type="SUPFAM" id="SSF81301">
    <property type="entry name" value="Nucleotidyltransferase"/>
    <property type="match status" value="1"/>
</dbReference>
<dbReference type="EMBL" id="CABHNA010000064">
    <property type="protein sequence ID" value="VUX13472.1"/>
    <property type="molecule type" value="Genomic_DNA"/>
</dbReference>
<dbReference type="Pfam" id="PF01909">
    <property type="entry name" value="NTP_transf_2"/>
    <property type="match status" value="1"/>
</dbReference>
<evidence type="ECO:0000313" key="2">
    <source>
        <dbReference type="EMBL" id="VUX13472.1"/>
    </source>
</evidence>
<evidence type="ECO:0000259" key="1">
    <source>
        <dbReference type="Pfam" id="PF01909"/>
    </source>
</evidence>
<reference evidence="2 3" key="1">
    <citation type="submission" date="2019-07" db="EMBL/GenBank/DDBJ databases">
        <authorList>
            <person name="Hibberd C M."/>
            <person name="Gehrig L. J."/>
            <person name="Chang H.-W."/>
            <person name="Venkatesh S."/>
        </authorList>
    </citation>
    <scope>NUCLEOTIDE SEQUENCE [LARGE SCALE GENOMIC DNA]</scope>
    <source>
        <strain evidence="2">Ruminococcus_torques_SSTS_Bg7063</strain>
    </source>
</reference>
<accession>A0A564U1Z5</accession>
<dbReference type="Proteomes" id="UP000363661">
    <property type="component" value="Unassembled WGS sequence"/>
</dbReference>
<dbReference type="InterPro" id="IPR002934">
    <property type="entry name" value="Polymerase_NTP_transf_dom"/>
</dbReference>